<reference evidence="7" key="1">
    <citation type="submission" date="2016-10" db="EMBL/GenBank/DDBJ databases">
        <authorList>
            <person name="Varghese N."/>
            <person name="Submissions S."/>
        </authorList>
    </citation>
    <scope>NUCLEOTIDE SEQUENCE [LARGE SCALE GENOMIC DNA]</scope>
    <source>
        <strain evidence="7">DSM 100420</strain>
    </source>
</reference>
<gene>
    <name evidence="6" type="ORF">SAMN05444004_11319</name>
</gene>
<accession>A0A1H3SQL0</accession>
<feature type="domain" description="HTH tetR-type" evidence="5">
    <location>
        <begin position="1"/>
        <end position="50"/>
    </location>
</feature>
<protein>
    <submittedName>
        <fullName evidence="6">Transcriptional regulator, TetR family</fullName>
    </submittedName>
</protein>
<keyword evidence="2 4" id="KW-0238">DNA-binding</keyword>
<dbReference type="Pfam" id="PF16925">
    <property type="entry name" value="TetR_C_13"/>
    <property type="match status" value="1"/>
</dbReference>
<dbReference type="InterPro" id="IPR001647">
    <property type="entry name" value="HTH_TetR"/>
</dbReference>
<dbReference type="InterPro" id="IPR036271">
    <property type="entry name" value="Tet_transcr_reg_TetR-rel_C_sf"/>
</dbReference>
<feature type="DNA-binding region" description="H-T-H motif" evidence="4">
    <location>
        <begin position="13"/>
        <end position="32"/>
    </location>
</feature>
<keyword evidence="1" id="KW-0805">Transcription regulation</keyword>
<dbReference type="Proteomes" id="UP000198914">
    <property type="component" value="Unassembled WGS sequence"/>
</dbReference>
<dbReference type="PANTHER" id="PTHR47506:SF1">
    <property type="entry name" value="HTH-TYPE TRANSCRIPTIONAL REGULATOR YJDC"/>
    <property type="match status" value="1"/>
</dbReference>
<dbReference type="InterPro" id="IPR011075">
    <property type="entry name" value="TetR_C"/>
</dbReference>
<evidence type="ECO:0000256" key="3">
    <source>
        <dbReference type="ARBA" id="ARBA00023163"/>
    </source>
</evidence>
<dbReference type="SUPFAM" id="SSF48498">
    <property type="entry name" value="Tetracyclin repressor-like, C-terminal domain"/>
    <property type="match status" value="1"/>
</dbReference>
<dbReference type="Gene3D" id="1.10.10.60">
    <property type="entry name" value="Homeodomain-like"/>
    <property type="match status" value="1"/>
</dbReference>
<evidence type="ECO:0000256" key="1">
    <source>
        <dbReference type="ARBA" id="ARBA00023015"/>
    </source>
</evidence>
<evidence type="ECO:0000313" key="7">
    <source>
        <dbReference type="Proteomes" id="UP000198914"/>
    </source>
</evidence>
<sequence>MQEFWSNGYEATSVKAISETLGITRSSFYNAFGSREDLFKEALAVYFVQSPDAALNEVLPDTRILELLTWTFRAVCAARASNRKGRGCLVINSLTELGGTHEELGAMITNAVLGGAARFEKLLKIAVESGELDAETDVHAKALALQNLLIGLNAFATALHDEEELWLTAKTTLEALGLYDGVQDA</sequence>
<evidence type="ECO:0000259" key="5">
    <source>
        <dbReference type="PROSITE" id="PS50977"/>
    </source>
</evidence>
<dbReference type="Gene3D" id="1.10.357.10">
    <property type="entry name" value="Tetracycline Repressor, domain 2"/>
    <property type="match status" value="1"/>
</dbReference>
<keyword evidence="3" id="KW-0804">Transcription</keyword>
<dbReference type="GO" id="GO:0003677">
    <property type="term" value="F:DNA binding"/>
    <property type="evidence" value="ECO:0007669"/>
    <property type="project" value="UniProtKB-UniRule"/>
</dbReference>
<dbReference type="Pfam" id="PF00440">
    <property type="entry name" value="TetR_N"/>
    <property type="match status" value="1"/>
</dbReference>
<evidence type="ECO:0000313" key="6">
    <source>
        <dbReference type="EMBL" id="SDZ40010.1"/>
    </source>
</evidence>
<dbReference type="EMBL" id="FNPX01000013">
    <property type="protein sequence ID" value="SDZ40010.1"/>
    <property type="molecule type" value="Genomic_DNA"/>
</dbReference>
<dbReference type="STRING" id="1244108.SAMN05444004_11319"/>
<evidence type="ECO:0000256" key="4">
    <source>
        <dbReference type="PROSITE-ProRule" id="PRU00335"/>
    </source>
</evidence>
<dbReference type="PANTHER" id="PTHR47506">
    <property type="entry name" value="TRANSCRIPTIONAL REGULATORY PROTEIN"/>
    <property type="match status" value="1"/>
</dbReference>
<dbReference type="InterPro" id="IPR009057">
    <property type="entry name" value="Homeodomain-like_sf"/>
</dbReference>
<dbReference type="PROSITE" id="PS50977">
    <property type="entry name" value="HTH_TETR_2"/>
    <property type="match status" value="1"/>
</dbReference>
<name>A0A1H3SQL0_9RHOB</name>
<proteinExistence type="predicted"/>
<keyword evidence="7" id="KW-1185">Reference proteome</keyword>
<dbReference type="SUPFAM" id="SSF46689">
    <property type="entry name" value="Homeodomain-like"/>
    <property type="match status" value="1"/>
</dbReference>
<evidence type="ECO:0000256" key="2">
    <source>
        <dbReference type="ARBA" id="ARBA00023125"/>
    </source>
</evidence>
<organism evidence="6 7">
    <name type="scientific">Jannaschia faecimaris</name>
    <dbReference type="NCBI Taxonomy" id="1244108"/>
    <lineage>
        <taxon>Bacteria</taxon>
        <taxon>Pseudomonadati</taxon>
        <taxon>Pseudomonadota</taxon>
        <taxon>Alphaproteobacteria</taxon>
        <taxon>Rhodobacterales</taxon>
        <taxon>Roseobacteraceae</taxon>
        <taxon>Jannaschia</taxon>
    </lineage>
</organism>
<dbReference type="AlphaFoldDB" id="A0A1H3SQL0"/>